<dbReference type="InterPro" id="IPR038084">
    <property type="entry name" value="PduO/GlcC-like_sf"/>
</dbReference>
<dbReference type="Proteomes" id="UP000281955">
    <property type="component" value="Unassembled WGS sequence"/>
</dbReference>
<dbReference type="RefSeq" id="WP_121192584.1">
    <property type="nucleotide sequence ID" value="NZ_RBWV01000010.1"/>
</dbReference>
<reference evidence="1 2" key="1">
    <citation type="submission" date="2018-10" db="EMBL/GenBank/DDBJ databases">
        <title>Genomic Encyclopedia of Archaeal and Bacterial Type Strains, Phase II (KMG-II): from individual species to whole genera.</title>
        <authorList>
            <person name="Goeker M."/>
        </authorList>
    </citation>
    <scope>NUCLEOTIDE SEQUENCE [LARGE SCALE GENOMIC DNA]</scope>
    <source>
        <strain evidence="1 2">RP-AC37</strain>
    </source>
</reference>
<proteinExistence type="predicted"/>
<dbReference type="InParanoid" id="A0A420XRX6"/>
<dbReference type="AlphaFoldDB" id="A0A420XRX6"/>
<comment type="caution">
    <text evidence="1">The sequence shown here is derived from an EMBL/GenBank/DDBJ whole genome shotgun (WGS) entry which is preliminary data.</text>
</comment>
<organism evidence="1 2">
    <name type="scientific">Motilibacter peucedani</name>
    <dbReference type="NCBI Taxonomy" id="598650"/>
    <lineage>
        <taxon>Bacteria</taxon>
        <taxon>Bacillati</taxon>
        <taxon>Actinomycetota</taxon>
        <taxon>Actinomycetes</taxon>
        <taxon>Motilibacterales</taxon>
        <taxon>Motilibacteraceae</taxon>
        <taxon>Motilibacter</taxon>
    </lineage>
</organism>
<dbReference type="InterPro" id="IPR005624">
    <property type="entry name" value="PduO/GlcC-like"/>
</dbReference>
<gene>
    <name evidence="1" type="ORF">CLV35_1248</name>
</gene>
<dbReference type="Gene3D" id="3.30.450.150">
    <property type="entry name" value="Haem-degrading domain"/>
    <property type="match status" value="1"/>
</dbReference>
<accession>A0A420XRX6</accession>
<sequence>MTAPELTPDDVLAQERELELPSLSNDDALALGLRLLDLARQRSLPVLIEVRRGPQVLFRAALPGVLPDNDAWVAGKTRVVERLGHATYYHHLTNKAAGTDFNDRTGLPFARFRAHGGGFPLVVRGTGLVGVVVVSGLPQDEDHALVVEALRAHLSA</sequence>
<dbReference type="Pfam" id="PF03928">
    <property type="entry name" value="HbpS-like"/>
    <property type="match status" value="1"/>
</dbReference>
<dbReference type="InterPro" id="IPR010371">
    <property type="entry name" value="YBR137W-like"/>
</dbReference>
<name>A0A420XRX6_9ACTN</name>
<evidence type="ECO:0000313" key="2">
    <source>
        <dbReference type="Proteomes" id="UP000281955"/>
    </source>
</evidence>
<dbReference type="SUPFAM" id="SSF143744">
    <property type="entry name" value="GlcG-like"/>
    <property type="match status" value="1"/>
</dbReference>
<dbReference type="PANTHER" id="PTHR28255">
    <property type="match status" value="1"/>
</dbReference>
<protein>
    <submittedName>
        <fullName evidence="1">Uncharacterized protein (UPF0303 family)</fullName>
    </submittedName>
</protein>
<dbReference type="NCBIfam" id="NF002696">
    <property type="entry name" value="PRK02487.1-5"/>
    <property type="match status" value="1"/>
</dbReference>
<dbReference type="OrthoDB" id="9815315at2"/>
<dbReference type="EMBL" id="RBWV01000010">
    <property type="protein sequence ID" value="RKS77559.1"/>
    <property type="molecule type" value="Genomic_DNA"/>
</dbReference>
<keyword evidence="2" id="KW-1185">Reference proteome</keyword>
<dbReference type="PANTHER" id="PTHR28255:SF1">
    <property type="entry name" value="UPF0303 PROTEIN YBR137W"/>
    <property type="match status" value="1"/>
</dbReference>
<dbReference type="PIRSF" id="PIRSF008757">
    <property type="entry name" value="UCP008757"/>
    <property type="match status" value="1"/>
</dbReference>
<evidence type="ECO:0000313" key="1">
    <source>
        <dbReference type="EMBL" id="RKS77559.1"/>
    </source>
</evidence>